<organism evidence="3 4">
    <name type="scientific">Pseudomonas entomophila</name>
    <dbReference type="NCBI Taxonomy" id="312306"/>
    <lineage>
        <taxon>Bacteria</taxon>
        <taxon>Pseudomonadati</taxon>
        <taxon>Pseudomonadota</taxon>
        <taxon>Gammaproteobacteria</taxon>
        <taxon>Pseudomonadales</taxon>
        <taxon>Pseudomonadaceae</taxon>
        <taxon>Pseudomonas</taxon>
    </lineage>
</organism>
<keyword evidence="3" id="KW-0966">Cell projection</keyword>
<evidence type="ECO:0000313" key="3">
    <source>
        <dbReference type="EMBL" id="WMW07727.1"/>
    </source>
</evidence>
<dbReference type="EMBL" id="CP132921">
    <property type="protein sequence ID" value="WMW07727.1"/>
    <property type="molecule type" value="Genomic_DNA"/>
</dbReference>
<dbReference type="RefSeq" id="WP_011534901.1">
    <property type="nucleotide sequence ID" value="NZ_CP132921.1"/>
</dbReference>
<dbReference type="GeneID" id="32806847"/>
<dbReference type="Gene3D" id="3.30.750.140">
    <property type="match status" value="1"/>
</dbReference>
<gene>
    <name evidence="3" type="ORF">RAH46_10425</name>
</gene>
<reference evidence="3 4" key="1">
    <citation type="submission" date="2023-08" db="EMBL/GenBank/DDBJ databases">
        <title>Complete Genome Sequence of Pseudomonas entomophila TVIN A01.</title>
        <authorList>
            <person name="Shelke T."/>
            <person name="Mahar N.S."/>
            <person name="Gupta I."/>
            <person name="Gupta V."/>
        </authorList>
    </citation>
    <scope>NUCLEOTIDE SEQUENCE [LARGE SCALE GENOMIC DNA]</scope>
    <source>
        <strain evidence="3 4">TVIN-A01</strain>
    </source>
</reference>
<proteinExistence type="predicted"/>
<keyword evidence="3" id="KW-0969">Cilium</keyword>
<dbReference type="InterPro" id="IPR038610">
    <property type="entry name" value="FliK-like_C_sf"/>
</dbReference>
<name>A0ABY9QYC0_9PSED</name>
<feature type="region of interest" description="Disordered" evidence="1">
    <location>
        <begin position="15"/>
        <end position="113"/>
    </location>
</feature>
<evidence type="ECO:0000313" key="4">
    <source>
        <dbReference type="Proteomes" id="UP001183127"/>
    </source>
</evidence>
<keyword evidence="3" id="KW-0282">Flagellum</keyword>
<evidence type="ECO:0000256" key="1">
    <source>
        <dbReference type="SAM" id="MobiDB-lite"/>
    </source>
</evidence>
<keyword evidence="4" id="KW-1185">Reference proteome</keyword>
<dbReference type="PANTHER" id="PTHR37533:SF2">
    <property type="entry name" value="FLAGELLAR HOOK-LENGTH CONTROL PROTEIN"/>
    <property type="match status" value="1"/>
</dbReference>
<feature type="compositionally biased region" description="Polar residues" evidence="1">
    <location>
        <begin position="215"/>
        <end position="227"/>
    </location>
</feature>
<evidence type="ECO:0000259" key="2">
    <source>
        <dbReference type="Pfam" id="PF02120"/>
    </source>
</evidence>
<feature type="domain" description="Flagellar hook-length control protein-like C-terminal" evidence="2">
    <location>
        <begin position="318"/>
        <end position="401"/>
    </location>
</feature>
<protein>
    <submittedName>
        <fullName evidence="3">Flagellar hook-length control protein FliK</fullName>
    </submittedName>
</protein>
<feature type="region of interest" description="Disordered" evidence="1">
    <location>
        <begin position="387"/>
        <end position="437"/>
    </location>
</feature>
<accession>A0ABY9QYC0</accession>
<dbReference type="InterPro" id="IPR021136">
    <property type="entry name" value="Flagellar_hook_control-like_C"/>
</dbReference>
<dbReference type="Proteomes" id="UP001183127">
    <property type="component" value="Chromosome"/>
</dbReference>
<dbReference type="CDD" id="cd17470">
    <property type="entry name" value="T3SS_Flik_C"/>
    <property type="match status" value="1"/>
</dbReference>
<dbReference type="PANTHER" id="PTHR37533">
    <property type="entry name" value="FLAGELLAR HOOK-LENGTH CONTROL PROTEIN"/>
    <property type="match status" value="1"/>
</dbReference>
<feature type="region of interest" description="Disordered" evidence="1">
    <location>
        <begin position="199"/>
        <end position="227"/>
    </location>
</feature>
<sequence>MPVASNPLLQAGLLGKAARPAASVADKPLQAAGDQGAGFDQVMARQGRDAAPARDDKVSPGASGQAKPKDKVDASSGNKDGNAAPAVADGGKKLPVTDKPPVADGSDEAADSGASALVDASLVAGQVTDAQPGAQLLQAQAEAVAPVLQAAVQPPVPPAPAPVPTPVVEEQPVQAAFDPEVDPLADMPTLRLALEQNAQARGTTSAHAGSARADQGQQAAETNQAPVNTLANLTEKVEAEAGRSEHGEKGFAGLLDDGLKDLKSASSDTRVDDFANRLASLTQAATPKTANAVPVTPSPLQQPLQMNQGAWTEGLVNRVMYLSSQNLKSADIQLEPAELGRLDIRVNVAADQPTQIHFISGHAGVRDALDSQAHRLRELFAQQGLAQPDVSVADQSRGQQQQQQAQQEGSNLSGVAARRAERGEGEPGELADAARPVEQQVVIGDSVVDYYA</sequence>
<dbReference type="Pfam" id="PF02120">
    <property type="entry name" value="Flg_hook"/>
    <property type="match status" value="1"/>
</dbReference>
<dbReference type="InterPro" id="IPR052563">
    <property type="entry name" value="FliK"/>
</dbReference>
<feature type="compositionally biased region" description="Basic and acidic residues" evidence="1">
    <location>
        <begin position="46"/>
        <end position="58"/>
    </location>
</feature>